<proteinExistence type="inferred from homology"/>
<dbReference type="Proteomes" id="UP001165279">
    <property type="component" value="Unassembled WGS sequence"/>
</dbReference>
<dbReference type="Pfam" id="PF05876">
    <property type="entry name" value="GpA_ATPase"/>
    <property type="match status" value="2"/>
</dbReference>
<dbReference type="InterPro" id="IPR046454">
    <property type="entry name" value="GpA_endonuclease"/>
</dbReference>
<keyword evidence="4" id="KW-1185">Reference proteome</keyword>
<evidence type="ECO:0000256" key="1">
    <source>
        <dbReference type="SAM" id="MobiDB-lite"/>
    </source>
</evidence>
<dbReference type="PROSITE" id="PS50819">
    <property type="entry name" value="INTEIN_ENDONUCLEASE"/>
    <property type="match status" value="1"/>
</dbReference>
<dbReference type="Pfam" id="PF14528">
    <property type="entry name" value="LAGLIDADG_3"/>
    <property type="match status" value="1"/>
</dbReference>
<organism evidence="3 4">
    <name type="scientific">Ruegeria alba</name>
    <dbReference type="NCBI Taxonomy" id="2916756"/>
    <lineage>
        <taxon>Bacteria</taxon>
        <taxon>Pseudomonadati</taxon>
        <taxon>Pseudomonadota</taxon>
        <taxon>Alphaproteobacteria</taxon>
        <taxon>Rhodobacterales</taxon>
        <taxon>Roseobacteraceae</taxon>
        <taxon>Ruegeria</taxon>
    </lineage>
</organism>
<dbReference type="InterPro" id="IPR004042">
    <property type="entry name" value="Intein_endonuc_central"/>
</dbReference>
<gene>
    <name evidence="3" type="ORF">MB818_05575</name>
</gene>
<dbReference type="InterPro" id="IPR004860">
    <property type="entry name" value="LAGLIDADG_dom"/>
</dbReference>
<dbReference type="InterPro" id="IPR051220">
    <property type="entry name" value="TFA_Chaperone"/>
</dbReference>
<evidence type="ECO:0000259" key="2">
    <source>
        <dbReference type="PROSITE" id="PS50819"/>
    </source>
</evidence>
<dbReference type="PANTHER" id="PTHR34413">
    <property type="entry name" value="PROPHAGE TAIL FIBER ASSEMBLY PROTEIN HOMOLOG TFAE-RELATED-RELATED"/>
    <property type="match status" value="1"/>
</dbReference>
<dbReference type="EMBL" id="JAKOEM010000002">
    <property type="protein sequence ID" value="MCG6557658.1"/>
    <property type="molecule type" value="Genomic_DNA"/>
</dbReference>
<feature type="region of interest" description="Disordered" evidence="1">
    <location>
        <begin position="1000"/>
        <end position="1030"/>
    </location>
</feature>
<dbReference type="PRINTS" id="PR00379">
    <property type="entry name" value="INTEIN"/>
</dbReference>
<evidence type="ECO:0000313" key="3">
    <source>
        <dbReference type="EMBL" id="MCG6557658.1"/>
    </source>
</evidence>
<dbReference type="SUPFAM" id="SSF55608">
    <property type="entry name" value="Homing endonucleases"/>
    <property type="match status" value="1"/>
</dbReference>
<sequence>MSAPSSTALRRSGPGLPDDVLGFDGAAALIRAWSRGLRPDPDLTVSSWADRHRKLASRASAEPGQYRTARTPYMREIMDRLSPGDATQRIVFMKAAQVGAPLALDTAIPTPFGWTTMGEIAAGDLVYDERGCIARVTGLSPVFEDRACFAVVFDDGEEIVADGDHRWAVWDFTNDRPVARTLTTAAMASRVSIGARGTRRRYAIDCCDPIEMPEQDLILHPYVLGRWLGDGSSIMNHISVHEEDAEVVEHLRACSVEAEFRLPHWRKGRIGNVVIDPTFRMRREDGASLSDCFRSRFVTRLRQLDVLDNKHVPLPYLRASRTQRLELVRGLMDSDGTIGPDGKRCEFSNADRRLIDAMIELLRSLGYKPTVYHGKARRKVFGADGRPSDSAEYWRISWTAYAEEPMFRLSRKRARMRSIENGRPWKSRRRRIAAIRPVPSVPVRCIEVDAPSHLFLCGKGWIPTHNTEAGNNWIGFVIHQAPGPMLAVQPTVELAKRNSRQRIDPLIDESPDLRERVKPARSRDAGNTMLSKEFAGGILIMTGANSAVGLRSTPARYIFLDEVDAYPASADEEGDPVTLAEARSLTFAHRRKVFLVSTPTIRGLSRIEREFEASDQRRYFVPCPHCDAMQWLKFERLRWEKGQPETAEYHCESCETPIAEHHKTAMLEAGEWRATAAATDPATVGYHLSALYSPVGWLSWQRIARAHEAARGSDEAMRAFRNTILGETWMETGEAPDWQRLADRREAWAPGTVPERGLFLTAGADVQKDRIEVDVWAWGKGLESWLVDHLVLEGGPGDPACWQQLTDLLARTWTHGSGQTMTLARLAIDTGYETSAVYGWARQVGFAQVAPVKGVEGFTRTSPVTGPTYVDATVVGKRLRRGARLWTVATSTFKAETYRFLRQDRPTREEQAAGALCPPGTIHLPDWADGEWLKQLTAEQLVTVRTKRGFARLEWQKLRERNEALDTRVYARAATWILGADRWPEARWADLEAQLGVAKSDGPEAGAATAPSVQTRPMPRRRTVRSNYMR</sequence>
<dbReference type="SUPFAM" id="SSF51294">
    <property type="entry name" value="Hedgehog/intein (Hint) domain"/>
    <property type="match status" value="1"/>
</dbReference>
<evidence type="ECO:0000313" key="4">
    <source>
        <dbReference type="Proteomes" id="UP001165279"/>
    </source>
</evidence>
<comment type="caution">
    <text evidence="3">The sequence shown here is derived from an EMBL/GenBank/DDBJ whole genome shotgun (WGS) entry which is preliminary data.</text>
</comment>
<reference evidence="3" key="1">
    <citation type="submission" date="2022-02" db="EMBL/GenBank/DDBJ databases">
        <title>The genome sequence of Ruegeria sp. 1NDH52C.</title>
        <authorList>
            <person name="Du J."/>
        </authorList>
    </citation>
    <scope>NUCLEOTIDE SEQUENCE</scope>
    <source>
        <strain evidence="3">1NDH52C</strain>
    </source>
</reference>
<dbReference type="Gene3D" id="3.10.28.10">
    <property type="entry name" value="Homing endonucleases"/>
    <property type="match status" value="1"/>
</dbReference>
<dbReference type="InterPro" id="IPR008866">
    <property type="entry name" value="Phage_lambda_GpA-like"/>
</dbReference>
<accession>A0ABS9NTW7</accession>
<dbReference type="RefSeq" id="WP_238904295.1">
    <property type="nucleotide sequence ID" value="NZ_JAKOEM010000002.1"/>
</dbReference>
<dbReference type="InterPro" id="IPR046453">
    <property type="entry name" value="GpA_ATPase"/>
</dbReference>
<dbReference type="Pfam" id="PF20454">
    <property type="entry name" value="GpA_nuclease"/>
    <property type="match status" value="1"/>
</dbReference>
<dbReference type="InterPro" id="IPR006142">
    <property type="entry name" value="INTEIN"/>
</dbReference>
<dbReference type="HAMAP" id="MF_04144">
    <property type="entry name" value="TERL_LAMBDA"/>
    <property type="match status" value="1"/>
</dbReference>
<dbReference type="InterPro" id="IPR036844">
    <property type="entry name" value="Hint_dom_sf"/>
</dbReference>
<feature type="domain" description="DOD-type homing endonuclease" evidence="2">
    <location>
        <begin position="223"/>
        <end position="367"/>
    </location>
</feature>
<dbReference type="PANTHER" id="PTHR34413:SF2">
    <property type="entry name" value="PROPHAGE TAIL FIBER ASSEMBLY PROTEIN HOMOLOG TFAE-RELATED"/>
    <property type="match status" value="1"/>
</dbReference>
<dbReference type="InterPro" id="IPR027434">
    <property type="entry name" value="Homing_endonucl"/>
</dbReference>
<protein>
    <submittedName>
        <fullName evidence="3">Phage terminase large subunit family protein</fullName>
    </submittedName>
</protein>
<name>A0ABS9NTW7_9RHOB</name>